<keyword evidence="1" id="KW-0472">Membrane</keyword>
<keyword evidence="1" id="KW-1133">Transmembrane helix</keyword>
<gene>
    <name evidence="2" type="ORF">AN221_32960</name>
</gene>
<dbReference type="EMBL" id="LJGZ01000103">
    <property type="protein sequence ID" value="OEV16401.1"/>
    <property type="molecule type" value="Genomic_DNA"/>
</dbReference>
<dbReference type="RefSeq" id="WP_070203946.1">
    <property type="nucleotide sequence ID" value="NZ_LJGZ01000103.1"/>
</dbReference>
<keyword evidence="1" id="KW-0812">Transmembrane</keyword>
<dbReference type="PATRIC" id="fig|518642.7.peg.2785"/>
<name>A0A1E7LJW3_9ACTN</name>
<evidence type="ECO:0000313" key="2">
    <source>
        <dbReference type="EMBL" id="OEV16401.1"/>
    </source>
</evidence>
<reference evidence="2 3" key="1">
    <citation type="journal article" date="2016" name="Front. Microbiol.">
        <title>Comparative Genomics Analysis of Streptomyces Species Reveals Their Adaptation to the Marine Environment and Their Diversity at the Genomic Level.</title>
        <authorList>
            <person name="Tian X."/>
            <person name="Zhang Z."/>
            <person name="Yang T."/>
            <person name="Chen M."/>
            <person name="Li J."/>
            <person name="Chen F."/>
            <person name="Yang J."/>
            <person name="Li W."/>
            <person name="Zhang B."/>
            <person name="Zhang Z."/>
            <person name="Wu J."/>
            <person name="Zhang C."/>
            <person name="Long L."/>
            <person name="Xiao J."/>
        </authorList>
    </citation>
    <scope>NUCLEOTIDE SEQUENCE [LARGE SCALE GENOMIC DNA]</scope>
    <source>
        <strain evidence="2 3">SCSIO M10372</strain>
    </source>
</reference>
<evidence type="ECO:0000256" key="1">
    <source>
        <dbReference type="SAM" id="Phobius"/>
    </source>
</evidence>
<proteinExistence type="predicted"/>
<feature type="transmembrane region" description="Helical" evidence="1">
    <location>
        <begin position="20"/>
        <end position="40"/>
    </location>
</feature>
<comment type="caution">
    <text evidence="2">The sequence shown here is derived from an EMBL/GenBank/DDBJ whole genome shotgun (WGS) entry which is preliminary data.</text>
</comment>
<dbReference type="Proteomes" id="UP000175971">
    <property type="component" value="Unassembled WGS sequence"/>
</dbReference>
<dbReference type="AlphaFoldDB" id="A0A1E7LJW3"/>
<protein>
    <submittedName>
        <fullName evidence="2">Uncharacterized protein</fullName>
    </submittedName>
</protein>
<accession>A0A1E7LJW3</accession>
<sequence length="102" mass="11507">MRPLTYDVHFREQSTRIRNWGTGLLILTALLWGWCGIQLLTSHSVEQDLPEVLTVLWLSVAVGLVGTALFTTGAVSRRMSEHAQAMRQLEELEQESGERRAS</sequence>
<keyword evidence="3" id="KW-1185">Reference proteome</keyword>
<evidence type="ECO:0000313" key="3">
    <source>
        <dbReference type="Proteomes" id="UP000175971"/>
    </source>
</evidence>
<feature type="transmembrane region" description="Helical" evidence="1">
    <location>
        <begin position="52"/>
        <end position="76"/>
    </location>
</feature>
<dbReference type="OrthoDB" id="4296493at2"/>
<organism evidence="2 3">
    <name type="scientific">Streptomyces nanshensis</name>
    <dbReference type="NCBI Taxonomy" id="518642"/>
    <lineage>
        <taxon>Bacteria</taxon>
        <taxon>Bacillati</taxon>
        <taxon>Actinomycetota</taxon>
        <taxon>Actinomycetes</taxon>
        <taxon>Kitasatosporales</taxon>
        <taxon>Streptomycetaceae</taxon>
        <taxon>Streptomyces</taxon>
    </lineage>
</organism>